<gene>
    <name evidence="1" type="ORF">D0866_09612</name>
</gene>
<sequence>MPQTYKLHFAAKNTTTHARSLLTSSANAAKTAAMTIDSAVKKKRVPASYSVSKYAKREINQDSRLLDLPPELRNTIYTYVLATDDVIQIPASGKPIRPPILKVCQQITDDATLLYYSCNKFSISAGKRLKILRRWILSLEVKERKCLGTVTVMREVSEKTAVMVARFATEIMQTDDREKQAEMLDSVRQRETEDVHASHQTFKALSVLGLNPERVQFDPPPGPDPHALIAQAYGFHGEELNENLSRCVKRLLNDRWVEFMRRNEGDLPSGDHDSSVRLSCEDVAELRSEGYTDREIFGLFTRVRREGVE</sequence>
<dbReference type="PANTHER" id="PTHR42085">
    <property type="entry name" value="F-BOX DOMAIN-CONTAINING PROTEIN"/>
    <property type="match status" value="1"/>
</dbReference>
<name>A0A3M7ALN8_HORWE</name>
<evidence type="ECO:0000313" key="2">
    <source>
        <dbReference type="Proteomes" id="UP000276864"/>
    </source>
</evidence>
<proteinExistence type="predicted"/>
<dbReference type="Proteomes" id="UP000276864">
    <property type="component" value="Unassembled WGS sequence"/>
</dbReference>
<dbReference type="EMBL" id="QWIM01001141">
    <property type="protein sequence ID" value="RMY28170.1"/>
    <property type="molecule type" value="Genomic_DNA"/>
</dbReference>
<organism evidence="1 2">
    <name type="scientific">Hortaea werneckii</name>
    <name type="common">Black yeast</name>
    <name type="synonym">Cladosporium werneckii</name>
    <dbReference type="NCBI Taxonomy" id="91943"/>
    <lineage>
        <taxon>Eukaryota</taxon>
        <taxon>Fungi</taxon>
        <taxon>Dikarya</taxon>
        <taxon>Ascomycota</taxon>
        <taxon>Pezizomycotina</taxon>
        <taxon>Dothideomycetes</taxon>
        <taxon>Dothideomycetidae</taxon>
        <taxon>Mycosphaerellales</taxon>
        <taxon>Teratosphaeriaceae</taxon>
        <taxon>Hortaea</taxon>
    </lineage>
</organism>
<dbReference type="InterPro" id="IPR038883">
    <property type="entry name" value="AN11006-like"/>
</dbReference>
<accession>A0A3M7ALN8</accession>
<comment type="caution">
    <text evidence="1">The sequence shown here is derived from an EMBL/GenBank/DDBJ whole genome shotgun (WGS) entry which is preliminary data.</text>
</comment>
<dbReference type="AlphaFoldDB" id="A0A3M7ALN8"/>
<evidence type="ECO:0000313" key="1">
    <source>
        <dbReference type="EMBL" id="RMY28170.1"/>
    </source>
</evidence>
<evidence type="ECO:0008006" key="3">
    <source>
        <dbReference type="Google" id="ProtNLM"/>
    </source>
</evidence>
<dbReference type="PANTHER" id="PTHR42085:SF1">
    <property type="entry name" value="F-BOX DOMAIN-CONTAINING PROTEIN"/>
    <property type="match status" value="1"/>
</dbReference>
<protein>
    <recommendedName>
        <fullName evidence="3">F-box domain-containing protein</fullName>
    </recommendedName>
</protein>
<dbReference type="VEuPathDB" id="FungiDB:BTJ68_08370"/>
<reference evidence="1 2" key="1">
    <citation type="journal article" date="2018" name="BMC Genomics">
        <title>Genomic evidence for intraspecific hybridization in a clonal and extremely halotolerant yeast.</title>
        <authorList>
            <person name="Gostincar C."/>
            <person name="Stajich J.E."/>
            <person name="Zupancic J."/>
            <person name="Zalar P."/>
            <person name="Gunde-Cimerman N."/>
        </authorList>
    </citation>
    <scope>NUCLEOTIDE SEQUENCE [LARGE SCALE GENOMIC DNA]</scope>
    <source>
        <strain evidence="1 2">EXF-6651</strain>
    </source>
</reference>